<dbReference type="FunCoup" id="A0A6I8P5W0">
    <property type="interactions" value="58"/>
</dbReference>
<reference evidence="4" key="2">
    <citation type="submission" date="2025-09" db="UniProtKB">
        <authorList>
            <consortium name="Ensembl"/>
        </authorList>
    </citation>
    <scope>IDENTIFICATION</scope>
    <source>
        <strain evidence="4">Glennie</strain>
    </source>
</reference>
<comment type="similarity">
    <text evidence="1">Belongs to the XLR/SYCP3 family.</text>
</comment>
<dbReference type="AlphaFoldDB" id="A0A6I8P5W0"/>
<dbReference type="InterPro" id="IPR051443">
    <property type="entry name" value="XLR/SYCP3"/>
</dbReference>
<gene>
    <name evidence="4" type="primary">LOC114808679</name>
</gene>
<name>A0A6I8P5W0_ORNAN</name>
<keyword evidence="5" id="KW-1185">Reference proteome</keyword>
<sequence length="253" mass="29839">MPRSPFEILNVQEKPFKDRGFGCVLVRNQSVMMDSQKTALVTSFEIAKEEQDERAFQEEENNDPSGSEDDVGEGESSRSEKRGMKRPLRNSHETDEEDMGDVQSILERFKADISKIVCAKRKRLEVDTKALLQVTTQKLEQIWQTEKEQRNMIQKDYSQHFLTIFKQWDKDIQKAEECKEKLGKLIYEQQKVCQQLRLIQSQRLNTIKQICEQFSKVNEEMEKKNEIVLIKSQNEIEKEFLAQRSKIRLDSRE</sequence>
<proteinExistence type="inferred from homology"/>
<dbReference type="Pfam" id="PF04803">
    <property type="entry name" value="Cor1"/>
    <property type="match status" value="1"/>
</dbReference>
<dbReference type="OMA" id="MATHKGC"/>
<dbReference type="GeneTree" id="ENSGT00390000000062"/>
<dbReference type="Proteomes" id="UP000002279">
    <property type="component" value="Unplaced"/>
</dbReference>
<dbReference type="GeneID" id="114808679"/>
<dbReference type="RefSeq" id="XP_028912313.1">
    <property type="nucleotide sequence ID" value="XM_029056480.2"/>
</dbReference>
<accession>A0A6I8P5W0</accession>
<evidence type="ECO:0000256" key="1">
    <source>
        <dbReference type="ARBA" id="ARBA00010283"/>
    </source>
</evidence>
<dbReference type="Bgee" id="ENSOANG00000044872">
    <property type="expression patterns" value="Expressed in testis"/>
</dbReference>
<dbReference type="GO" id="GO:0051321">
    <property type="term" value="P:meiotic cell cycle"/>
    <property type="evidence" value="ECO:0000318"/>
    <property type="project" value="GO_Central"/>
</dbReference>
<feature type="region of interest" description="Disordered" evidence="2">
    <location>
        <begin position="48"/>
        <end position="101"/>
    </location>
</feature>
<organism evidence="4 5">
    <name type="scientific">Ornithorhynchus anatinus</name>
    <name type="common">Duckbill platypus</name>
    <dbReference type="NCBI Taxonomy" id="9258"/>
    <lineage>
        <taxon>Eukaryota</taxon>
        <taxon>Metazoa</taxon>
        <taxon>Chordata</taxon>
        <taxon>Craniata</taxon>
        <taxon>Vertebrata</taxon>
        <taxon>Euteleostomi</taxon>
        <taxon>Mammalia</taxon>
        <taxon>Monotremata</taxon>
        <taxon>Ornithorhynchidae</taxon>
        <taxon>Ornithorhynchus</taxon>
    </lineage>
</organism>
<evidence type="ECO:0000256" key="2">
    <source>
        <dbReference type="SAM" id="MobiDB-lite"/>
    </source>
</evidence>
<evidence type="ECO:0000259" key="3">
    <source>
        <dbReference type="Pfam" id="PF04803"/>
    </source>
</evidence>
<dbReference type="Ensembl" id="ENSOANT00000076848.1">
    <property type="protein sequence ID" value="ENSOANP00000048269.1"/>
    <property type="gene ID" value="ENSOANG00000044872.1"/>
</dbReference>
<feature type="domain" description="XLR/SYCP3/FAM9" evidence="3">
    <location>
        <begin position="117"/>
        <end position="240"/>
    </location>
</feature>
<dbReference type="PANTHER" id="PTHR19368">
    <property type="entry name" value="XLR/SCP3/FAM9"/>
    <property type="match status" value="1"/>
</dbReference>
<dbReference type="GO" id="GO:0007286">
    <property type="term" value="P:spermatid development"/>
    <property type="evidence" value="ECO:0000318"/>
    <property type="project" value="GO_Central"/>
</dbReference>
<feature type="compositionally biased region" description="Basic and acidic residues" evidence="2">
    <location>
        <begin position="48"/>
        <end position="57"/>
    </location>
</feature>
<dbReference type="KEGG" id="oaa:114808679"/>
<feature type="compositionally biased region" description="Acidic residues" evidence="2">
    <location>
        <begin position="58"/>
        <end position="73"/>
    </location>
</feature>
<dbReference type="InParanoid" id="A0A6I8P5W0"/>
<dbReference type="InterPro" id="IPR006888">
    <property type="entry name" value="XLR/SYCP3/FAM9_dom"/>
</dbReference>
<dbReference type="GO" id="GO:0000795">
    <property type="term" value="C:synaptonemal complex"/>
    <property type="evidence" value="ECO:0000318"/>
    <property type="project" value="GO_Central"/>
</dbReference>
<evidence type="ECO:0000313" key="5">
    <source>
        <dbReference type="Proteomes" id="UP000002279"/>
    </source>
</evidence>
<protein>
    <recommendedName>
        <fullName evidence="3">XLR/SYCP3/FAM9 domain-containing protein</fullName>
    </recommendedName>
</protein>
<dbReference type="PANTHER" id="PTHR19368:SF15">
    <property type="entry name" value="XLR_SYCP3_FAM9 DOMAIN-CONTAINING PROTEIN"/>
    <property type="match status" value="1"/>
</dbReference>
<evidence type="ECO:0000313" key="4">
    <source>
        <dbReference type="Ensembl" id="ENSOANP00000048269.1"/>
    </source>
</evidence>
<reference evidence="4" key="1">
    <citation type="submission" date="2025-08" db="UniProtKB">
        <authorList>
            <consortium name="Ensembl"/>
        </authorList>
    </citation>
    <scope>IDENTIFICATION</scope>
    <source>
        <strain evidence="4">Glennie</strain>
    </source>
</reference>
<dbReference type="OrthoDB" id="9621324at2759"/>